<sequence>MARRLLLLLFSAQLSTSQLSSPCSYPHYINKAECALQEDTTLLQGWACDPENTISMAELHILNEYIKDIYRTNANTCQCPKSESPHCGYKFGFAFVKNISQDVYPALEHVTKSFCPHKLPLSPRKRNFTLPKEVLNYMQNYARIVRERWNLGTCGEDILILIVNDPPEQLIPHSFNTQRHMHPLMVVSYGKLITEKFGESLDDHLSMDSLFRIVDEENMNLQNGYPLIKVLNNVVRRSTEAFNLADYKLQIPHSKHHIPLWAWIIFASCGVLFILMAVGLCLVKSTSRRGTLRSKSHAMDPARRWKAGFVGEENQPVTYVNLVQMMMPHQRNQPPIQQQVTI</sequence>
<gene>
    <name evidence="3" type="ORF">BOKJ2_LOCUS906</name>
</gene>
<feature type="transmembrane region" description="Helical" evidence="1">
    <location>
        <begin position="260"/>
        <end position="283"/>
    </location>
</feature>
<keyword evidence="1" id="KW-0812">Transmembrane</keyword>
<dbReference type="PANTHER" id="PTHR33748">
    <property type="entry name" value="PROTEIN CBG04600"/>
    <property type="match status" value="1"/>
</dbReference>
<keyword evidence="4" id="KW-1185">Reference proteome</keyword>
<accession>A0A811JSF6</accession>
<dbReference type="GO" id="GO:0016020">
    <property type="term" value="C:membrane"/>
    <property type="evidence" value="ECO:0007669"/>
    <property type="project" value="TreeGrafter"/>
</dbReference>
<reference evidence="3" key="1">
    <citation type="submission" date="2020-09" db="EMBL/GenBank/DDBJ databases">
        <authorList>
            <person name="Kikuchi T."/>
        </authorList>
    </citation>
    <scope>NUCLEOTIDE SEQUENCE</scope>
    <source>
        <strain evidence="3">SH1</strain>
    </source>
</reference>
<evidence type="ECO:0000313" key="4">
    <source>
        <dbReference type="Proteomes" id="UP000614601"/>
    </source>
</evidence>
<comment type="caution">
    <text evidence="3">The sequence shown here is derived from an EMBL/GenBank/DDBJ whole genome shotgun (WGS) entry which is preliminary data.</text>
</comment>
<feature type="chain" id="PRO_5044131590" evidence="2">
    <location>
        <begin position="18"/>
        <end position="342"/>
    </location>
</feature>
<protein>
    <submittedName>
        <fullName evidence="3">Uncharacterized protein</fullName>
    </submittedName>
</protein>
<proteinExistence type="predicted"/>
<evidence type="ECO:0000256" key="1">
    <source>
        <dbReference type="SAM" id="Phobius"/>
    </source>
</evidence>
<dbReference type="EMBL" id="CAJFDH010000001">
    <property type="protein sequence ID" value="CAD5206222.1"/>
    <property type="molecule type" value="Genomic_DNA"/>
</dbReference>
<feature type="signal peptide" evidence="2">
    <location>
        <begin position="1"/>
        <end position="17"/>
    </location>
</feature>
<keyword evidence="1" id="KW-1133">Transmembrane helix</keyword>
<dbReference type="PANTHER" id="PTHR33748:SF5">
    <property type="entry name" value="GROUND-LIKE DOMAIN-CONTAINING PROTEIN"/>
    <property type="match status" value="1"/>
</dbReference>
<name>A0A811JSF6_9BILA</name>
<keyword evidence="1" id="KW-0472">Membrane</keyword>
<dbReference type="EMBL" id="CAJFCW020000001">
    <property type="protein sequence ID" value="CAG9080908.1"/>
    <property type="molecule type" value="Genomic_DNA"/>
</dbReference>
<dbReference type="Proteomes" id="UP000783686">
    <property type="component" value="Unassembled WGS sequence"/>
</dbReference>
<dbReference type="AlphaFoldDB" id="A0A811JSF6"/>
<evidence type="ECO:0000256" key="2">
    <source>
        <dbReference type="SAM" id="SignalP"/>
    </source>
</evidence>
<dbReference type="OrthoDB" id="5815589at2759"/>
<keyword evidence="2" id="KW-0732">Signal</keyword>
<evidence type="ECO:0000313" key="3">
    <source>
        <dbReference type="EMBL" id="CAD5206222.1"/>
    </source>
</evidence>
<dbReference type="Proteomes" id="UP000614601">
    <property type="component" value="Unassembled WGS sequence"/>
</dbReference>
<organism evidence="3 4">
    <name type="scientific">Bursaphelenchus okinawaensis</name>
    <dbReference type="NCBI Taxonomy" id="465554"/>
    <lineage>
        <taxon>Eukaryota</taxon>
        <taxon>Metazoa</taxon>
        <taxon>Ecdysozoa</taxon>
        <taxon>Nematoda</taxon>
        <taxon>Chromadorea</taxon>
        <taxon>Rhabditida</taxon>
        <taxon>Tylenchina</taxon>
        <taxon>Tylenchomorpha</taxon>
        <taxon>Aphelenchoidea</taxon>
        <taxon>Aphelenchoididae</taxon>
        <taxon>Bursaphelenchus</taxon>
    </lineage>
</organism>